<dbReference type="AlphaFoldDB" id="A0A1R2BJX9"/>
<name>A0A1R2BJX9_9CILI</name>
<reference evidence="8 9" key="1">
    <citation type="submission" date="2016-11" db="EMBL/GenBank/DDBJ databases">
        <title>The macronuclear genome of Stentor coeruleus: a giant cell with tiny introns.</title>
        <authorList>
            <person name="Slabodnick M."/>
            <person name="Ruby J.G."/>
            <person name="Reiff S.B."/>
            <person name="Swart E.C."/>
            <person name="Gosai S."/>
            <person name="Prabakaran S."/>
            <person name="Witkowska E."/>
            <person name="Larue G.E."/>
            <person name="Fisher S."/>
            <person name="Freeman R.M."/>
            <person name="Gunawardena J."/>
            <person name="Chu W."/>
            <person name="Stover N.A."/>
            <person name="Gregory B.D."/>
            <person name="Nowacki M."/>
            <person name="Derisi J."/>
            <person name="Roy S.W."/>
            <person name="Marshall W.F."/>
            <person name="Sood P."/>
        </authorList>
    </citation>
    <scope>NUCLEOTIDE SEQUENCE [LARGE SCALE GENOMIC DNA]</scope>
    <source>
        <strain evidence="8">WM001</strain>
    </source>
</reference>
<feature type="region of interest" description="Disordered" evidence="5">
    <location>
        <begin position="396"/>
        <end position="425"/>
    </location>
</feature>
<feature type="domain" description="RanBP2-type" evidence="6">
    <location>
        <begin position="515"/>
        <end position="546"/>
    </location>
</feature>
<dbReference type="Proteomes" id="UP000187209">
    <property type="component" value="Unassembled WGS sequence"/>
</dbReference>
<feature type="domain" description="USP" evidence="7">
    <location>
        <begin position="12"/>
        <end position="347"/>
    </location>
</feature>
<feature type="domain" description="RanBP2-type" evidence="6">
    <location>
        <begin position="549"/>
        <end position="578"/>
    </location>
</feature>
<dbReference type="Gene3D" id="3.90.70.10">
    <property type="entry name" value="Cysteine proteinases"/>
    <property type="match status" value="1"/>
</dbReference>
<evidence type="ECO:0000313" key="9">
    <source>
        <dbReference type="Proteomes" id="UP000187209"/>
    </source>
</evidence>
<keyword evidence="2 4" id="KW-0863">Zinc-finger</keyword>
<dbReference type="Pfam" id="PF00443">
    <property type="entry name" value="UCH"/>
    <property type="match status" value="1"/>
</dbReference>
<evidence type="ECO:0000259" key="6">
    <source>
        <dbReference type="PROSITE" id="PS50199"/>
    </source>
</evidence>
<comment type="caution">
    <text evidence="8">The sequence shown here is derived from an EMBL/GenBank/DDBJ whole genome shotgun (WGS) entry which is preliminary data.</text>
</comment>
<dbReference type="InterPro" id="IPR001394">
    <property type="entry name" value="Peptidase_C19_UCH"/>
</dbReference>
<keyword evidence="3" id="KW-0862">Zinc</keyword>
<evidence type="ECO:0000256" key="4">
    <source>
        <dbReference type="PROSITE-ProRule" id="PRU00322"/>
    </source>
</evidence>
<dbReference type="PROSITE" id="PS50199">
    <property type="entry name" value="ZF_RANBP2_2"/>
    <property type="match status" value="2"/>
</dbReference>
<evidence type="ECO:0000256" key="3">
    <source>
        <dbReference type="ARBA" id="ARBA00022833"/>
    </source>
</evidence>
<organism evidence="8 9">
    <name type="scientific">Stentor coeruleus</name>
    <dbReference type="NCBI Taxonomy" id="5963"/>
    <lineage>
        <taxon>Eukaryota</taxon>
        <taxon>Sar</taxon>
        <taxon>Alveolata</taxon>
        <taxon>Ciliophora</taxon>
        <taxon>Postciliodesmatophora</taxon>
        <taxon>Heterotrichea</taxon>
        <taxon>Heterotrichida</taxon>
        <taxon>Stentoridae</taxon>
        <taxon>Stentor</taxon>
    </lineage>
</organism>
<keyword evidence="9" id="KW-1185">Reference proteome</keyword>
<accession>A0A1R2BJX9</accession>
<dbReference type="PROSITE" id="PS50235">
    <property type="entry name" value="USP_3"/>
    <property type="match status" value="1"/>
</dbReference>
<feature type="compositionally biased region" description="Basic and acidic residues" evidence="5">
    <location>
        <begin position="438"/>
        <end position="464"/>
    </location>
</feature>
<protein>
    <recommendedName>
        <fullName evidence="10">RanBP2-type domain-containing protein</fullName>
    </recommendedName>
</protein>
<evidence type="ECO:0000256" key="5">
    <source>
        <dbReference type="SAM" id="MobiDB-lite"/>
    </source>
</evidence>
<evidence type="ECO:0000256" key="2">
    <source>
        <dbReference type="ARBA" id="ARBA00022771"/>
    </source>
</evidence>
<dbReference type="InterPro" id="IPR028889">
    <property type="entry name" value="USP"/>
</dbReference>
<dbReference type="PROSITE" id="PS01358">
    <property type="entry name" value="ZF_RANBP2_1"/>
    <property type="match status" value="2"/>
</dbReference>
<gene>
    <name evidence="8" type="ORF">SteCoe_23419</name>
</gene>
<dbReference type="GO" id="GO:0016579">
    <property type="term" value="P:protein deubiquitination"/>
    <property type="evidence" value="ECO:0007669"/>
    <property type="project" value="InterPro"/>
</dbReference>
<evidence type="ECO:0008006" key="10">
    <source>
        <dbReference type="Google" id="ProtNLM"/>
    </source>
</evidence>
<proteinExistence type="predicted"/>
<feature type="compositionally biased region" description="Polar residues" evidence="5">
    <location>
        <begin position="465"/>
        <end position="479"/>
    </location>
</feature>
<evidence type="ECO:0000256" key="1">
    <source>
        <dbReference type="ARBA" id="ARBA00022723"/>
    </source>
</evidence>
<dbReference type="GO" id="GO:0004843">
    <property type="term" value="F:cysteine-type deubiquitinase activity"/>
    <property type="evidence" value="ECO:0007669"/>
    <property type="project" value="InterPro"/>
</dbReference>
<dbReference type="InterPro" id="IPR036443">
    <property type="entry name" value="Znf_RanBP2_sf"/>
</dbReference>
<dbReference type="SMART" id="SM00547">
    <property type="entry name" value="ZnF_RBZ"/>
    <property type="match status" value="2"/>
</dbReference>
<feature type="region of interest" description="Disordered" evidence="5">
    <location>
        <begin position="438"/>
        <end position="484"/>
    </location>
</feature>
<dbReference type="SUPFAM" id="SSF90209">
    <property type="entry name" value="Ran binding protein zinc finger-like"/>
    <property type="match status" value="1"/>
</dbReference>
<keyword evidence="1" id="KW-0479">Metal-binding</keyword>
<evidence type="ECO:0000313" key="8">
    <source>
        <dbReference type="EMBL" id="OMJ77067.1"/>
    </source>
</evidence>
<dbReference type="SUPFAM" id="SSF54001">
    <property type="entry name" value="Cysteine proteinases"/>
    <property type="match status" value="1"/>
</dbReference>
<dbReference type="InterPro" id="IPR001876">
    <property type="entry name" value="Znf_RanBP2"/>
</dbReference>
<dbReference type="OrthoDB" id="205782at2759"/>
<dbReference type="GO" id="GO:0008270">
    <property type="term" value="F:zinc ion binding"/>
    <property type="evidence" value="ECO:0007669"/>
    <property type="project" value="UniProtKB-KW"/>
</dbReference>
<dbReference type="InterPro" id="IPR038765">
    <property type="entry name" value="Papain-like_cys_pep_sf"/>
</dbReference>
<sequence>MLYESFNLEEILFEKNIGGNDCFLESVICLLFGCYEFRKSFSQHIDTPHTCYPKCISCCLVSVYKSVMTSKTLDVYNLRVRLSTVFKNKSLFQQNHKSDAIECLNAILNALHCKQIGDTSEGINESALNENCRSSCISHNLFSLGVIESYQCECESQSQTEWDYSNYCQYFNIADILSQADLKKSKNLLIVPIIKLKNYKNDANCDLKGKMMTSLQLKLQTAEVDCCSRDNCKKKKSKISFSLPKPPSIYLLNIIWESDEVSHLDSFIATISITESITMKEIYGNSTSDIYNLRGILFYKKSHYEYALRTDNFWAFKGLGEECGWYELLKETTIMNYHPICLVYERSLESYILKISHSDLLELEKLACECYFYENKINEDFYNDFLDDCTGLFNTRKKKSSSNNPITESPKITQEDNYESQHQQKNLEIIDKRIKEVRISEEKKSNPKPSDNLETKKPLSKSETKQSNCNNIEKSSNNDPVFDEKKNVNQKSWKCSCGSENLNDWDICPSCQGLKPGIQGWVCKFCTNINNDSEVRCEACFSYKNQNSQSEFWKCSKCDSFNTGSKFSCSKCKSMKSQVSSKPANVAYSGVRYPKNNIRKS</sequence>
<dbReference type="EMBL" id="MPUH01000595">
    <property type="protein sequence ID" value="OMJ77067.1"/>
    <property type="molecule type" value="Genomic_DNA"/>
</dbReference>
<feature type="compositionally biased region" description="Polar residues" evidence="5">
    <location>
        <begin position="401"/>
        <end position="412"/>
    </location>
</feature>
<evidence type="ECO:0000259" key="7">
    <source>
        <dbReference type="PROSITE" id="PS50235"/>
    </source>
</evidence>